<evidence type="ECO:0000313" key="2">
    <source>
        <dbReference type="Proteomes" id="UP001321018"/>
    </source>
</evidence>
<gene>
    <name evidence="1" type="ORF">OB960_15730</name>
</gene>
<comment type="caution">
    <text evidence="1">The sequence shown here is derived from an EMBL/GenBank/DDBJ whole genome shotgun (WGS) entry which is preliminary data.</text>
</comment>
<dbReference type="AlphaFoldDB" id="A0AAP3E2Q3"/>
<sequence length="106" mass="11220">MPRNTSTQNGSTNDALPNLVTIVGRGVPSNFEISVDGEIEMVDGEPLEEATIVSGGVAEGTVDAGVRRFRFSGQMANVRLVDWNGLEAPDSPSTPTVNVNYGVSQR</sequence>
<organism evidence="1 2">
    <name type="scientific">Natronoglomus mannanivorans</name>
    <dbReference type="NCBI Taxonomy" id="2979990"/>
    <lineage>
        <taxon>Archaea</taxon>
        <taxon>Methanobacteriati</taxon>
        <taxon>Methanobacteriota</taxon>
        <taxon>Stenosarchaea group</taxon>
        <taxon>Halobacteria</taxon>
        <taxon>Halobacteriales</taxon>
        <taxon>Natrialbaceae</taxon>
        <taxon>Natronoglomus</taxon>
    </lineage>
</organism>
<name>A0AAP3E2Q3_9EURY</name>
<accession>A0AAP3E2Q3</accession>
<dbReference type="RefSeq" id="WP_338004652.1">
    <property type="nucleotide sequence ID" value="NZ_JAOPKA010000011.1"/>
</dbReference>
<dbReference type="EMBL" id="JAOPKA010000011">
    <property type="protein sequence ID" value="MCU4742838.1"/>
    <property type="molecule type" value="Genomic_DNA"/>
</dbReference>
<protein>
    <submittedName>
        <fullName evidence="1">Uncharacterized protein</fullName>
    </submittedName>
</protein>
<evidence type="ECO:0000313" key="1">
    <source>
        <dbReference type="EMBL" id="MCU4742838.1"/>
    </source>
</evidence>
<proteinExistence type="predicted"/>
<reference evidence="1" key="1">
    <citation type="submission" date="2022-09" db="EMBL/GenBank/DDBJ databases">
        <title>Enrichment on poylsaccharides allowed isolation of novel metabolic and taxonomic groups of Haloarchaea.</title>
        <authorList>
            <person name="Sorokin D.Y."/>
            <person name="Elcheninov A.G."/>
            <person name="Khizhniak T.V."/>
            <person name="Kolganova T.V."/>
            <person name="Kublanov I.V."/>
        </authorList>
    </citation>
    <scope>NUCLEOTIDE SEQUENCE</scope>
    <source>
        <strain evidence="1">AArc-xg1-1</strain>
    </source>
</reference>
<dbReference type="Proteomes" id="UP001321018">
    <property type="component" value="Unassembled WGS sequence"/>
</dbReference>